<evidence type="ECO:0000313" key="4">
    <source>
        <dbReference type="EMBL" id="KAG1811906.1"/>
    </source>
</evidence>
<dbReference type="GeneID" id="64630404"/>
<keyword evidence="5" id="KW-1185">Reference proteome</keyword>
<feature type="chain" id="PRO_5040712537" description="Hydrophobin" evidence="1">
    <location>
        <begin position="19"/>
        <end position="121"/>
    </location>
</feature>
<keyword evidence="1" id="KW-0732">Signal</keyword>
<evidence type="ECO:0000313" key="3">
    <source>
        <dbReference type="EMBL" id="KAG1794051.1"/>
    </source>
</evidence>
<organism evidence="4 5">
    <name type="scientific">Suillus subaureus</name>
    <dbReference type="NCBI Taxonomy" id="48587"/>
    <lineage>
        <taxon>Eukaryota</taxon>
        <taxon>Fungi</taxon>
        <taxon>Dikarya</taxon>
        <taxon>Basidiomycota</taxon>
        <taxon>Agaricomycotina</taxon>
        <taxon>Agaricomycetes</taxon>
        <taxon>Agaricomycetidae</taxon>
        <taxon>Boletales</taxon>
        <taxon>Suillineae</taxon>
        <taxon>Suillaceae</taxon>
        <taxon>Suillus</taxon>
    </lineage>
</organism>
<dbReference type="EMBL" id="JABBWG010000588">
    <property type="protein sequence ID" value="KAG1791487.1"/>
    <property type="molecule type" value="Genomic_DNA"/>
</dbReference>
<evidence type="ECO:0008006" key="6">
    <source>
        <dbReference type="Google" id="ProtNLM"/>
    </source>
</evidence>
<proteinExistence type="predicted"/>
<dbReference type="Proteomes" id="UP000807769">
    <property type="component" value="Unassembled WGS sequence"/>
</dbReference>
<evidence type="ECO:0000256" key="1">
    <source>
        <dbReference type="SAM" id="SignalP"/>
    </source>
</evidence>
<dbReference type="RefSeq" id="XP_041190327.1">
    <property type="nucleotide sequence ID" value="XM_041336387.1"/>
</dbReference>
<reference evidence="4" key="1">
    <citation type="journal article" date="2020" name="New Phytol.">
        <title>Comparative genomics reveals dynamic genome evolution in host specialist ectomycorrhizal fungi.</title>
        <authorList>
            <person name="Lofgren L.A."/>
            <person name="Nguyen N.H."/>
            <person name="Vilgalys R."/>
            <person name="Ruytinx J."/>
            <person name="Liao H.L."/>
            <person name="Branco S."/>
            <person name="Kuo A."/>
            <person name="LaButti K."/>
            <person name="Lipzen A."/>
            <person name="Andreopoulos W."/>
            <person name="Pangilinan J."/>
            <person name="Riley R."/>
            <person name="Hundley H."/>
            <person name="Na H."/>
            <person name="Barry K."/>
            <person name="Grigoriev I.V."/>
            <person name="Stajich J.E."/>
            <person name="Kennedy P.G."/>
        </authorList>
    </citation>
    <scope>NUCLEOTIDE SEQUENCE</scope>
    <source>
        <strain evidence="4">MN1</strain>
    </source>
</reference>
<sequence>MTHSLLLLLSCIILFVLGAPTLAPSASGGNVSATVAGKVTISIIHQLLQSSASASTSGASTTGVIAVPLSSCSFTPYPTPTLSPLPPVYPATDPLTIALIHKSCPILRLCGLLPTKKPRTL</sequence>
<dbReference type="EMBL" id="JABBWG010000028">
    <property type="protein sequence ID" value="KAG1811906.1"/>
    <property type="molecule type" value="Genomic_DNA"/>
</dbReference>
<dbReference type="EMBL" id="JABBWG010000401">
    <property type="protein sequence ID" value="KAG1794051.1"/>
    <property type="molecule type" value="Genomic_DNA"/>
</dbReference>
<feature type="signal peptide" evidence="1">
    <location>
        <begin position="1"/>
        <end position="18"/>
    </location>
</feature>
<evidence type="ECO:0000313" key="2">
    <source>
        <dbReference type="EMBL" id="KAG1791487.1"/>
    </source>
</evidence>
<accession>A0A9P7E6B1</accession>
<dbReference type="AlphaFoldDB" id="A0A9P7E6B1"/>
<gene>
    <name evidence="4" type="ORF">BJ212DRAFT_1374015</name>
    <name evidence="3" type="ORF">BJ212DRAFT_1413731</name>
    <name evidence="2" type="ORF">BJ212DRAFT_1419332</name>
</gene>
<evidence type="ECO:0000313" key="5">
    <source>
        <dbReference type="Proteomes" id="UP000807769"/>
    </source>
</evidence>
<protein>
    <recommendedName>
        <fullName evidence="6">Hydrophobin</fullName>
    </recommendedName>
</protein>
<name>A0A9P7E6B1_9AGAM</name>
<comment type="caution">
    <text evidence="4">The sequence shown here is derived from an EMBL/GenBank/DDBJ whole genome shotgun (WGS) entry which is preliminary data.</text>
</comment>